<organism evidence="7 8">
    <name type="scientific">Candidatus Acidiferrum panamense</name>
    <dbReference type="NCBI Taxonomy" id="2741543"/>
    <lineage>
        <taxon>Bacteria</taxon>
        <taxon>Pseudomonadati</taxon>
        <taxon>Acidobacteriota</taxon>
        <taxon>Terriglobia</taxon>
        <taxon>Candidatus Acidiferrales</taxon>
        <taxon>Candidatus Acidiferrum</taxon>
    </lineage>
</organism>
<keyword evidence="4 6" id="KW-1133">Transmembrane helix</keyword>
<dbReference type="EMBL" id="JACDQQ010001904">
    <property type="protein sequence ID" value="MBA0087248.1"/>
    <property type="molecule type" value="Genomic_DNA"/>
</dbReference>
<comment type="subcellular location">
    <subcellularLocation>
        <location evidence="1">Cell membrane</location>
        <topology evidence="1">Multi-pass membrane protein</topology>
    </subcellularLocation>
</comment>
<comment type="caution">
    <text evidence="7">The sequence shown here is derived from an EMBL/GenBank/DDBJ whole genome shotgun (WGS) entry which is preliminary data.</text>
</comment>
<dbReference type="InterPro" id="IPR050367">
    <property type="entry name" value="APC_superfamily"/>
</dbReference>
<dbReference type="Pfam" id="PF13520">
    <property type="entry name" value="AA_permease_2"/>
    <property type="match status" value="1"/>
</dbReference>
<gene>
    <name evidence="7" type="ORF">HRJ53_19870</name>
</gene>
<feature type="non-terminal residue" evidence="7">
    <location>
        <position position="172"/>
    </location>
</feature>
<sequence length="172" mass="18671">MANGVITALPAVDAQEQPHLKRVLGRWDLVLLFVVAVFNLNVVPSIAANGGITVWLWIISLLLFFWPQGIAVIELAHRYPGEGGVYLWAKEVFGDFHGFLSGWCYWTNNMMYVPTIMLYFVGVSVFSLGPAHAGLADSKSFALTASLALLAILVVLNIVGLGVGKWINNIGG</sequence>
<evidence type="ECO:0000313" key="7">
    <source>
        <dbReference type="EMBL" id="MBA0087248.1"/>
    </source>
</evidence>
<reference evidence="7" key="1">
    <citation type="submission" date="2020-06" db="EMBL/GenBank/DDBJ databases">
        <title>Legume-microbial interactions unlock mineral nutrients during tropical forest succession.</title>
        <authorList>
            <person name="Epihov D.Z."/>
        </authorList>
    </citation>
    <scope>NUCLEOTIDE SEQUENCE [LARGE SCALE GENOMIC DNA]</scope>
    <source>
        <strain evidence="7">Pan2503</strain>
    </source>
</reference>
<dbReference type="InterPro" id="IPR002293">
    <property type="entry name" value="AA/rel_permease1"/>
</dbReference>
<keyword evidence="5 6" id="KW-0472">Membrane</keyword>
<evidence type="ECO:0000256" key="4">
    <source>
        <dbReference type="ARBA" id="ARBA00022989"/>
    </source>
</evidence>
<proteinExistence type="predicted"/>
<feature type="transmembrane region" description="Helical" evidence="6">
    <location>
        <begin position="141"/>
        <end position="163"/>
    </location>
</feature>
<evidence type="ECO:0000256" key="2">
    <source>
        <dbReference type="ARBA" id="ARBA00022475"/>
    </source>
</evidence>
<dbReference type="Proteomes" id="UP000567293">
    <property type="component" value="Unassembled WGS sequence"/>
</dbReference>
<accession>A0A7V8NTP1</accession>
<dbReference type="GO" id="GO:0005886">
    <property type="term" value="C:plasma membrane"/>
    <property type="evidence" value="ECO:0007669"/>
    <property type="project" value="UniProtKB-SubCell"/>
</dbReference>
<name>A0A7V8NTP1_9BACT</name>
<protein>
    <submittedName>
        <fullName evidence="7">Amino acid permease</fullName>
    </submittedName>
</protein>
<evidence type="ECO:0000256" key="1">
    <source>
        <dbReference type="ARBA" id="ARBA00004651"/>
    </source>
</evidence>
<evidence type="ECO:0000256" key="5">
    <source>
        <dbReference type="ARBA" id="ARBA00023136"/>
    </source>
</evidence>
<feature type="transmembrane region" description="Helical" evidence="6">
    <location>
        <begin position="29"/>
        <end position="48"/>
    </location>
</feature>
<dbReference type="Gene3D" id="1.20.1740.10">
    <property type="entry name" value="Amino acid/polyamine transporter I"/>
    <property type="match status" value="1"/>
</dbReference>
<feature type="transmembrane region" description="Helical" evidence="6">
    <location>
        <begin position="116"/>
        <end position="135"/>
    </location>
</feature>
<dbReference type="AlphaFoldDB" id="A0A7V8NTP1"/>
<keyword evidence="8" id="KW-1185">Reference proteome</keyword>
<keyword evidence="3 6" id="KW-0812">Transmembrane</keyword>
<dbReference type="GO" id="GO:0022857">
    <property type="term" value="F:transmembrane transporter activity"/>
    <property type="evidence" value="ECO:0007669"/>
    <property type="project" value="InterPro"/>
</dbReference>
<feature type="transmembrane region" description="Helical" evidence="6">
    <location>
        <begin position="54"/>
        <end position="73"/>
    </location>
</feature>
<evidence type="ECO:0000256" key="6">
    <source>
        <dbReference type="SAM" id="Phobius"/>
    </source>
</evidence>
<dbReference type="PANTHER" id="PTHR42770">
    <property type="entry name" value="AMINO ACID TRANSPORTER-RELATED"/>
    <property type="match status" value="1"/>
</dbReference>
<evidence type="ECO:0000256" key="3">
    <source>
        <dbReference type="ARBA" id="ARBA00022692"/>
    </source>
</evidence>
<keyword evidence="2" id="KW-1003">Cell membrane</keyword>
<evidence type="ECO:0000313" key="8">
    <source>
        <dbReference type="Proteomes" id="UP000567293"/>
    </source>
</evidence>